<dbReference type="OrthoDB" id="432281at2759"/>
<evidence type="ECO:0000313" key="1">
    <source>
        <dbReference type="EMBL" id="OQD73701.1"/>
    </source>
</evidence>
<sequence>MSSMTLSRQPRSDVVVPQVQWPLGNLHVFPLEVIWQIFDDLLMGGRDGRLTHKGLCAFRQISAINEQAAELVRTYIERQIPSEYLKEQIAAPWCPYLPAAIPQSYKEIVEIAALNNPPKGYDIVTDTIRDDCVECFSWLSETTTVPNDHTHGCNEGGWSYVAIAACANSFRMLEAFCTTSPYGSAITHLASPANHNCVEVSPLDIMARRQDLHFFERLIDLLLTRFPDPEVTALMKQGLSRQSMIELCKFATPELAAKLHSVGIEICNSFTLNSSSWHAGVINSPAFLDYLRQNSILSVNGAPRCRNTPLFDAVNADRLDSVQWLLWHDADIHLSRTKDPRCTPLHLAATKCSDASEAILEKLLSASRLGRPSTPDLGMLLYSLVEGLVLTCLHEAVRSDIDHDGYMFLRNVHEDRAIRKCGLIWGINAAIRRARPGSEPYCVDPCLWFAKAKRLALTAGFVRIVFPMKRCSAYFLEDYMSASRCQPRLPIDG</sequence>
<dbReference type="Proteomes" id="UP000191522">
    <property type="component" value="Unassembled WGS sequence"/>
</dbReference>
<protein>
    <submittedName>
        <fullName evidence="1">Uncharacterized protein</fullName>
    </submittedName>
</protein>
<proteinExistence type="predicted"/>
<dbReference type="InterPro" id="IPR002110">
    <property type="entry name" value="Ankyrin_rpt"/>
</dbReference>
<reference evidence="2" key="1">
    <citation type="journal article" date="2017" name="Nat. Microbiol.">
        <title>Global analysis of biosynthetic gene clusters reveals vast potential of secondary metabolite production in Penicillium species.</title>
        <authorList>
            <person name="Nielsen J.C."/>
            <person name="Grijseels S."/>
            <person name="Prigent S."/>
            <person name="Ji B."/>
            <person name="Dainat J."/>
            <person name="Nielsen K.F."/>
            <person name="Frisvad J.C."/>
            <person name="Workman M."/>
            <person name="Nielsen J."/>
        </authorList>
    </citation>
    <scope>NUCLEOTIDE SEQUENCE [LARGE SCALE GENOMIC DNA]</scope>
    <source>
        <strain evidence="2">IBT 11843</strain>
    </source>
</reference>
<keyword evidence="2" id="KW-1185">Reference proteome</keyword>
<dbReference type="EMBL" id="MDYL01000014">
    <property type="protein sequence ID" value="OQD73701.1"/>
    <property type="molecule type" value="Genomic_DNA"/>
</dbReference>
<evidence type="ECO:0000313" key="2">
    <source>
        <dbReference type="Proteomes" id="UP000191522"/>
    </source>
</evidence>
<dbReference type="Pfam" id="PF00023">
    <property type="entry name" value="Ank"/>
    <property type="match status" value="1"/>
</dbReference>
<dbReference type="Gene3D" id="1.25.40.20">
    <property type="entry name" value="Ankyrin repeat-containing domain"/>
    <property type="match status" value="1"/>
</dbReference>
<accession>A0A1V6P9P0</accession>
<gene>
    <name evidence="1" type="ORF">PENDEC_c014G04845</name>
</gene>
<dbReference type="InterPro" id="IPR036770">
    <property type="entry name" value="Ankyrin_rpt-contain_sf"/>
</dbReference>
<organism evidence="1 2">
    <name type="scientific">Penicillium decumbens</name>
    <dbReference type="NCBI Taxonomy" id="69771"/>
    <lineage>
        <taxon>Eukaryota</taxon>
        <taxon>Fungi</taxon>
        <taxon>Dikarya</taxon>
        <taxon>Ascomycota</taxon>
        <taxon>Pezizomycotina</taxon>
        <taxon>Eurotiomycetes</taxon>
        <taxon>Eurotiomycetidae</taxon>
        <taxon>Eurotiales</taxon>
        <taxon>Aspergillaceae</taxon>
        <taxon>Penicillium</taxon>
    </lineage>
</organism>
<name>A0A1V6P9P0_PENDC</name>
<comment type="caution">
    <text evidence="1">The sequence shown here is derived from an EMBL/GenBank/DDBJ whole genome shotgun (WGS) entry which is preliminary data.</text>
</comment>
<dbReference type="SUPFAM" id="SSF48403">
    <property type="entry name" value="Ankyrin repeat"/>
    <property type="match status" value="1"/>
</dbReference>
<dbReference type="AlphaFoldDB" id="A0A1V6P9P0"/>
<dbReference type="STRING" id="69771.A0A1V6P9P0"/>